<sequence length="392" mass="41066">MSAVHYNPIAAECTIIPCLWQVAGHFDSNPIAQLSACSSLFGFPVVPTVTVPVEPVLSTSIATSTYTDIIISTSTVYSTVEETLTSYESVLETSTEYTTTLVNTITTTVPAPVTVTVTQLEPRRKRRLECKAKTSSKVSSVVSSVVPSSAVLSSAAPSSSALFADKCVDVGQYSSACACLEPTTVTEYDAAVTSIVRQIESTTIPSTTGTVITVAITTVIVSPATTTVTTTLTTLTETATTATTTSPPAIPTLFGLVIKDGAKAGKGLARSGNIPAYTYAPTDGTPSGIYLTSAGTQPYLLFDSEYKMYVRLSTTSYGIVFWTTASYASTSSFTWVPSLCALDVNGSLACGTSSYGLTRFLLCGTTVYMTNPTTTPGGCTEMHLERGGDFNV</sequence>
<evidence type="ECO:0000313" key="2">
    <source>
        <dbReference type="Proteomes" id="UP001275084"/>
    </source>
</evidence>
<dbReference type="Proteomes" id="UP001275084">
    <property type="component" value="Unassembled WGS sequence"/>
</dbReference>
<keyword evidence="2" id="KW-1185">Reference proteome</keyword>
<proteinExistence type="predicted"/>
<reference evidence="1" key="1">
    <citation type="journal article" date="2023" name="Mol. Phylogenet. Evol.">
        <title>Genome-scale phylogeny and comparative genomics of the fungal order Sordariales.</title>
        <authorList>
            <person name="Hensen N."/>
            <person name="Bonometti L."/>
            <person name="Westerberg I."/>
            <person name="Brannstrom I.O."/>
            <person name="Guillou S."/>
            <person name="Cros-Aarteil S."/>
            <person name="Calhoun S."/>
            <person name="Haridas S."/>
            <person name="Kuo A."/>
            <person name="Mondo S."/>
            <person name="Pangilinan J."/>
            <person name="Riley R."/>
            <person name="LaButti K."/>
            <person name="Andreopoulos B."/>
            <person name="Lipzen A."/>
            <person name="Chen C."/>
            <person name="Yan M."/>
            <person name="Daum C."/>
            <person name="Ng V."/>
            <person name="Clum A."/>
            <person name="Steindorff A."/>
            <person name="Ohm R.A."/>
            <person name="Martin F."/>
            <person name="Silar P."/>
            <person name="Natvig D.O."/>
            <person name="Lalanne C."/>
            <person name="Gautier V."/>
            <person name="Ament-Velasquez S.L."/>
            <person name="Kruys A."/>
            <person name="Hutchinson M.I."/>
            <person name="Powell A.J."/>
            <person name="Barry K."/>
            <person name="Miller A.N."/>
            <person name="Grigoriev I.V."/>
            <person name="Debuchy R."/>
            <person name="Gladieux P."/>
            <person name="Hiltunen Thoren M."/>
            <person name="Johannesson H."/>
        </authorList>
    </citation>
    <scope>NUCLEOTIDE SEQUENCE</scope>
    <source>
        <strain evidence="1">CBS 955.72</strain>
    </source>
</reference>
<name>A0AAJ0M7W6_9PEZI</name>
<gene>
    <name evidence="1" type="ORF">B0T25DRAFT_523583</name>
</gene>
<dbReference type="AlphaFoldDB" id="A0AAJ0M7W6"/>
<accession>A0AAJ0M7W6</accession>
<evidence type="ECO:0000313" key="1">
    <source>
        <dbReference type="EMBL" id="KAK3339915.1"/>
    </source>
</evidence>
<dbReference type="EMBL" id="JAUIQD010000009">
    <property type="protein sequence ID" value="KAK3339915.1"/>
    <property type="molecule type" value="Genomic_DNA"/>
</dbReference>
<protein>
    <submittedName>
        <fullName evidence="1">Uncharacterized protein</fullName>
    </submittedName>
</protein>
<comment type="caution">
    <text evidence="1">The sequence shown here is derived from an EMBL/GenBank/DDBJ whole genome shotgun (WGS) entry which is preliminary data.</text>
</comment>
<reference evidence="1" key="2">
    <citation type="submission" date="2023-06" db="EMBL/GenBank/DDBJ databases">
        <authorList>
            <consortium name="Lawrence Berkeley National Laboratory"/>
            <person name="Haridas S."/>
            <person name="Hensen N."/>
            <person name="Bonometti L."/>
            <person name="Westerberg I."/>
            <person name="Brannstrom I.O."/>
            <person name="Guillou S."/>
            <person name="Cros-Aarteil S."/>
            <person name="Calhoun S."/>
            <person name="Kuo A."/>
            <person name="Mondo S."/>
            <person name="Pangilinan J."/>
            <person name="Riley R."/>
            <person name="Labutti K."/>
            <person name="Andreopoulos B."/>
            <person name="Lipzen A."/>
            <person name="Chen C."/>
            <person name="Yanf M."/>
            <person name="Daum C."/>
            <person name="Ng V."/>
            <person name="Clum A."/>
            <person name="Steindorff A."/>
            <person name="Ohm R."/>
            <person name="Martin F."/>
            <person name="Silar P."/>
            <person name="Natvig D."/>
            <person name="Lalanne C."/>
            <person name="Gautier V."/>
            <person name="Ament-Velasquez S.L."/>
            <person name="Kruys A."/>
            <person name="Hutchinson M.I."/>
            <person name="Powell A.J."/>
            <person name="Barry K."/>
            <person name="Miller A.N."/>
            <person name="Grigoriev I.V."/>
            <person name="Debuchy R."/>
            <person name="Gladieux P."/>
            <person name="Thoren M.H."/>
            <person name="Johannesson H."/>
        </authorList>
    </citation>
    <scope>NUCLEOTIDE SEQUENCE</scope>
    <source>
        <strain evidence="1">CBS 955.72</strain>
    </source>
</reference>
<organism evidence="1 2">
    <name type="scientific">Lasiosphaeria hispida</name>
    <dbReference type="NCBI Taxonomy" id="260671"/>
    <lineage>
        <taxon>Eukaryota</taxon>
        <taxon>Fungi</taxon>
        <taxon>Dikarya</taxon>
        <taxon>Ascomycota</taxon>
        <taxon>Pezizomycotina</taxon>
        <taxon>Sordariomycetes</taxon>
        <taxon>Sordariomycetidae</taxon>
        <taxon>Sordariales</taxon>
        <taxon>Lasiosphaeriaceae</taxon>
        <taxon>Lasiosphaeria</taxon>
    </lineage>
</organism>